<sequence>VIKHNNRVAQGLSPLMFYILLLWFIITSF</sequence>
<evidence type="ECO:0000313" key="2">
    <source>
        <dbReference type="EnsemblMetazoa" id="Aqu2.1.25347_001"/>
    </source>
</evidence>
<reference evidence="2" key="1">
    <citation type="submission" date="2017-05" db="UniProtKB">
        <authorList>
            <consortium name="EnsemblMetazoa"/>
        </authorList>
    </citation>
    <scope>IDENTIFICATION</scope>
</reference>
<accession>A0A1X7UD03</accession>
<dbReference type="InParanoid" id="A0A1X7UD03"/>
<proteinExistence type="predicted"/>
<name>A0A1X7UD03_AMPQE</name>
<feature type="transmembrane region" description="Helical" evidence="1">
    <location>
        <begin position="7"/>
        <end position="26"/>
    </location>
</feature>
<keyword evidence="1" id="KW-0812">Transmembrane</keyword>
<keyword evidence="1" id="KW-1133">Transmembrane helix</keyword>
<keyword evidence="1" id="KW-0472">Membrane</keyword>
<dbReference type="EnsemblMetazoa" id="Aqu2.1.25347_001">
    <property type="protein sequence ID" value="Aqu2.1.25347_001"/>
    <property type="gene ID" value="Aqu2.1.25347"/>
</dbReference>
<organism evidence="2">
    <name type="scientific">Amphimedon queenslandica</name>
    <name type="common">Sponge</name>
    <dbReference type="NCBI Taxonomy" id="400682"/>
    <lineage>
        <taxon>Eukaryota</taxon>
        <taxon>Metazoa</taxon>
        <taxon>Porifera</taxon>
        <taxon>Demospongiae</taxon>
        <taxon>Heteroscleromorpha</taxon>
        <taxon>Haplosclerida</taxon>
        <taxon>Niphatidae</taxon>
        <taxon>Amphimedon</taxon>
    </lineage>
</organism>
<protein>
    <submittedName>
        <fullName evidence="2">Uncharacterized protein</fullName>
    </submittedName>
</protein>
<dbReference type="AlphaFoldDB" id="A0A1X7UD03"/>
<evidence type="ECO:0000256" key="1">
    <source>
        <dbReference type="SAM" id="Phobius"/>
    </source>
</evidence>